<feature type="region of interest" description="Disordered" evidence="1">
    <location>
        <begin position="1"/>
        <end position="27"/>
    </location>
</feature>
<organism evidence="2 3">
    <name type="scientific">Epicoccum nigrum</name>
    <name type="common">Soil fungus</name>
    <name type="synonym">Epicoccum purpurascens</name>
    <dbReference type="NCBI Taxonomy" id="105696"/>
    <lineage>
        <taxon>Eukaryota</taxon>
        <taxon>Fungi</taxon>
        <taxon>Dikarya</taxon>
        <taxon>Ascomycota</taxon>
        <taxon>Pezizomycotina</taxon>
        <taxon>Dothideomycetes</taxon>
        <taxon>Pleosporomycetidae</taxon>
        <taxon>Pleosporales</taxon>
        <taxon>Pleosporineae</taxon>
        <taxon>Didymellaceae</taxon>
        <taxon>Epicoccum</taxon>
    </lineage>
</organism>
<reference evidence="2 3" key="1">
    <citation type="journal article" date="2017" name="Genome Announc.">
        <title>Genome sequence of the saprophytic ascomycete Epicoccum nigrum ICMP 19927 strain isolated from New Zealand.</title>
        <authorList>
            <person name="Fokin M."/>
            <person name="Fleetwood D."/>
            <person name="Weir B.S."/>
            <person name="Villas-Boas S.G."/>
        </authorList>
    </citation>
    <scope>NUCLEOTIDE SEQUENCE [LARGE SCALE GENOMIC DNA]</scope>
    <source>
        <strain evidence="2 3">ICMP 19927</strain>
    </source>
</reference>
<name>A0A1Y2M6P3_EPING</name>
<dbReference type="AlphaFoldDB" id="A0A1Y2M6P3"/>
<evidence type="ECO:0000313" key="3">
    <source>
        <dbReference type="Proteomes" id="UP000193240"/>
    </source>
</evidence>
<accession>A0A1Y2M6P3</accession>
<keyword evidence="3" id="KW-1185">Reference proteome</keyword>
<gene>
    <name evidence="2" type="ORF">B5807_03387</name>
</gene>
<evidence type="ECO:0000256" key="1">
    <source>
        <dbReference type="SAM" id="MobiDB-lite"/>
    </source>
</evidence>
<sequence length="188" mass="21472">MLPRKRVAHESPAARKTKRQKNHESPGLRTAEAAVDLTSLNSTASPLLHLPTELRNQIWHLAFGEKMLPRVSLGLNHNFPLCWYKAFKTVLVGRLTSLEGVSISGTLSWIPEGDPTATDFMRGHFVCREMATTVRSFQQHKLKEELTTVDFQPDDWMMHRAAAFGPVNDAIRERLLRYCPLRRSERKV</sequence>
<protein>
    <submittedName>
        <fullName evidence="2">Uncharacterized protein</fullName>
    </submittedName>
</protein>
<dbReference type="EMBL" id="KZ107840">
    <property type="protein sequence ID" value="OSS51795.1"/>
    <property type="molecule type" value="Genomic_DNA"/>
</dbReference>
<dbReference type="Proteomes" id="UP000193240">
    <property type="component" value="Unassembled WGS sequence"/>
</dbReference>
<dbReference type="InParanoid" id="A0A1Y2M6P3"/>
<evidence type="ECO:0000313" key="2">
    <source>
        <dbReference type="EMBL" id="OSS51795.1"/>
    </source>
</evidence>
<proteinExistence type="predicted"/>